<dbReference type="GO" id="GO:0015187">
    <property type="term" value="F:glycine transmembrane transporter activity"/>
    <property type="evidence" value="ECO:0007669"/>
    <property type="project" value="TreeGrafter"/>
</dbReference>
<evidence type="ECO:0000313" key="7">
    <source>
        <dbReference type="Ensembl" id="ENSNGAP00000001046.1"/>
    </source>
</evidence>
<accession>A0A8C6QC64</accession>
<proteinExistence type="predicted"/>
<evidence type="ECO:0000256" key="1">
    <source>
        <dbReference type="ARBA" id="ARBA00004141"/>
    </source>
</evidence>
<evidence type="ECO:0000256" key="2">
    <source>
        <dbReference type="ARBA" id="ARBA00022692"/>
    </source>
</evidence>
<dbReference type="Proteomes" id="UP000694381">
    <property type="component" value="Unassembled WGS sequence"/>
</dbReference>
<dbReference type="GO" id="GO:0015193">
    <property type="term" value="F:L-proline transmembrane transporter activity"/>
    <property type="evidence" value="ECO:0007669"/>
    <property type="project" value="TreeGrafter"/>
</dbReference>
<gene>
    <name evidence="7" type="primary">LOC103749075</name>
</gene>
<keyword evidence="8" id="KW-1185">Reference proteome</keyword>
<evidence type="ECO:0000259" key="6">
    <source>
        <dbReference type="Pfam" id="PF01490"/>
    </source>
</evidence>
<keyword evidence="2 5" id="KW-0812">Transmembrane</keyword>
<dbReference type="GeneTree" id="ENSGT00940000162406"/>
<evidence type="ECO:0000313" key="8">
    <source>
        <dbReference type="Proteomes" id="UP000694381"/>
    </source>
</evidence>
<keyword evidence="3 5" id="KW-1133">Transmembrane helix</keyword>
<feature type="domain" description="Amino acid transporter transmembrane" evidence="6">
    <location>
        <begin position="2"/>
        <end position="155"/>
    </location>
</feature>
<protein>
    <submittedName>
        <fullName evidence="7">Solute carrier family 36 (proton/amino acid symporter), member 3</fullName>
    </submittedName>
</protein>
<dbReference type="OMA" id="NERSAMW"/>
<reference evidence="7" key="2">
    <citation type="submission" date="2025-09" db="UniProtKB">
        <authorList>
            <consortium name="Ensembl"/>
        </authorList>
    </citation>
    <scope>IDENTIFICATION</scope>
</reference>
<name>A0A8C6QC64_NANGA</name>
<organism evidence="7 8">
    <name type="scientific">Nannospalax galili</name>
    <name type="common">Northern Israeli blind subterranean mole rat</name>
    <name type="synonym">Spalax galili</name>
    <dbReference type="NCBI Taxonomy" id="1026970"/>
    <lineage>
        <taxon>Eukaryota</taxon>
        <taxon>Metazoa</taxon>
        <taxon>Chordata</taxon>
        <taxon>Craniata</taxon>
        <taxon>Vertebrata</taxon>
        <taxon>Euteleostomi</taxon>
        <taxon>Mammalia</taxon>
        <taxon>Eutheria</taxon>
        <taxon>Euarchontoglires</taxon>
        <taxon>Glires</taxon>
        <taxon>Rodentia</taxon>
        <taxon>Myomorpha</taxon>
        <taxon>Muroidea</taxon>
        <taxon>Spalacidae</taxon>
        <taxon>Spalacinae</taxon>
        <taxon>Nannospalax</taxon>
    </lineage>
</organism>
<evidence type="ECO:0000256" key="5">
    <source>
        <dbReference type="SAM" id="Phobius"/>
    </source>
</evidence>
<dbReference type="PANTHER" id="PTHR22950">
    <property type="entry name" value="AMINO ACID TRANSPORTER"/>
    <property type="match status" value="1"/>
</dbReference>
<feature type="transmembrane region" description="Helical" evidence="5">
    <location>
        <begin position="132"/>
        <end position="153"/>
    </location>
</feature>
<evidence type="ECO:0000256" key="4">
    <source>
        <dbReference type="ARBA" id="ARBA00023136"/>
    </source>
</evidence>
<dbReference type="AlphaFoldDB" id="A0A8C6QC64"/>
<dbReference type="InterPro" id="IPR013057">
    <property type="entry name" value="AA_transpt_TM"/>
</dbReference>
<dbReference type="PANTHER" id="PTHR22950:SF258">
    <property type="entry name" value="PROTON-COUPLED AMINO ACID TRANSPORTER 3"/>
    <property type="match status" value="1"/>
</dbReference>
<comment type="subcellular location">
    <subcellularLocation>
        <location evidence="1">Membrane</location>
        <topology evidence="1">Multi-pass membrane protein</topology>
    </subcellularLocation>
</comment>
<evidence type="ECO:0000256" key="3">
    <source>
        <dbReference type="ARBA" id="ARBA00022989"/>
    </source>
</evidence>
<dbReference type="Pfam" id="PF01490">
    <property type="entry name" value="Aa_trans"/>
    <property type="match status" value="2"/>
</dbReference>
<sequence>MQILIHLLKSNIGTGFLGLPLAVKNAGLLGRGTLSSKLGVGGYLYLECAYTLSFPPRLQKTFMNYEEATMYSLGTCPNPWLKSHSAWGRYTMSFLLITLLGFCSTSFMFTVDNSQQIVEPQSTSNTCQPRKALVLTHVLDTLFYMLMILPFLVPLGNLHLPFLQVLPLKNQTENPQQFPIILYLGMPFIIFLYICLGTLGYIKFGSNTQANITLNLPNCWPYQSVKLMYSIGIFFTYALQFQVPAEIILPFIISHMSEDWTLFADLTTPTSLVCLTCVRASILNQDTISLALALIIPPLLEITTYSEGMSCVTIVKDIISILGLLGCVLGTYQALYEMTQLAHFSVANDIGVYT</sequence>
<feature type="transmembrane region" description="Helical" evidence="5">
    <location>
        <begin position="180"/>
        <end position="202"/>
    </location>
</feature>
<dbReference type="GO" id="GO:0005774">
    <property type="term" value="C:vacuolar membrane"/>
    <property type="evidence" value="ECO:0007669"/>
    <property type="project" value="TreeGrafter"/>
</dbReference>
<feature type="transmembrane region" description="Helical" evidence="5">
    <location>
        <begin position="90"/>
        <end position="111"/>
    </location>
</feature>
<keyword evidence="4 5" id="KW-0472">Membrane</keyword>
<dbReference type="GO" id="GO:0015180">
    <property type="term" value="F:L-alanine transmembrane transporter activity"/>
    <property type="evidence" value="ECO:0007669"/>
    <property type="project" value="TreeGrafter"/>
</dbReference>
<dbReference type="Ensembl" id="ENSNGAT00000001064.1">
    <property type="protein sequence ID" value="ENSNGAP00000001046.1"/>
    <property type="gene ID" value="ENSNGAG00000000782.1"/>
</dbReference>
<reference evidence="7" key="1">
    <citation type="submission" date="2025-08" db="UniProtKB">
        <authorList>
            <consortium name="Ensembl"/>
        </authorList>
    </citation>
    <scope>IDENTIFICATION</scope>
</reference>
<dbReference type="GO" id="GO:0005280">
    <property type="term" value="F:amino acid:proton symporter activity"/>
    <property type="evidence" value="ECO:0007669"/>
    <property type="project" value="TreeGrafter"/>
</dbReference>
<feature type="domain" description="Amino acid transporter transmembrane" evidence="6">
    <location>
        <begin position="165"/>
        <end position="299"/>
    </location>
</feature>